<reference evidence="2" key="1">
    <citation type="submission" date="2014-07" db="EMBL/GenBank/DDBJ databases">
        <authorList>
            <person name="Zhang J.E."/>
            <person name="Yang H."/>
            <person name="Guo J."/>
            <person name="Deng Z."/>
            <person name="Luo H."/>
            <person name="Luo M."/>
            <person name="Zhao B."/>
        </authorList>
    </citation>
    <scope>NUCLEOTIDE SEQUENCE</scope>
    <source>
        <strain evidence="2">AM4</strain>
    </source>
</reference>
<dbReference type="EMBL" id="LK995540">
    <property type="protein sequence ID" value="CED92369.1"/>
    <property type="molecule type" value="Genomic_DNA"/>
</dbReference>
<sequence length="336" mass="36870">MPFLDNRADDSHRYPQVEFVQGESTELVGAVGVLALAQGSLGTMRQCDDDILARVRACHGAVRLRDLGLDRTERRHAQKLVEARALFAYPHGVVALPGAGWDLILARVHGGLITCLHAVKHYGYPRPRLWAPVHLAVPHTSNRAPLRGEVLHVESGLELPPLAQFPVAPVPLMLALYLRCAPSREGPLMACDAALHQGHTSAEAVATLLRGPGSVQARGRLALASPRARSPLETLARLQLHDAGIPFVDGVDIPRVGEVDLLVAGWLVLELDGYTYHEDEFQFARDRTRDRELIKQGYRVARFTRKDVELGKVGAEIHQLLAAGNRSHSRKRPKSA</sequence>
<dbReference type="InterPro" id="IPR011335">
    <property type="entry name" value="Restrct_endonuc-II-like"/>
</dbReference>
<dbReference type="Pfam" id="PF04480">
    <property type="entry name" value="DUF559"/>
    <property type="match status" value="1"/>
</dbReference>
<gene>
    <name evidence="2" type="ORF">AAM4_2537</name>
</gene>
<dbReference type="SUPFAM" id="SSF52980">
    <property type="entry name" value="Restriction endonuclease-like"/>
    <property type="match status" value="1"/>
</dbReference>
<evidence type="ECO:0000313" key="2">
    <source>
        <dbReference type="EMBL" id="CED92369.1"/>
    </source>
</evidence>
<dbReference type="InterPro" id="IPR007569">
    <property type="entry name" value="DUF559"/>
</dbReference>
<evidence type="ECO:0000259" key="1">
    <source>
        <dbReference type="Pfam" id="PF04480"/>
    </source>
</evidence>
<dbReference type="AlphaFoldDB" id="A0A1L7RMF4"/>
<organism evidence="2">
    <name type="scientific">Actinomyces succiniciruminis</name>
    <dbReference type="NCBI Taxonomy" id="1522002"/>
    <lineage>
        <taxon>Bacteria</taxon>
        <taxon>Bacillati</taxon>
        <taxon>Actinomycetota</taxon>
        <taxon>Actinomycetes</taxon>
        <taxon>Actinomycetales</taxon>
        <taxon>Actinomycetaceae</taxon>
        <taxon>Actinomyces</taxon>
    </lineage>
</organism>
<dbReference type="Gene3D" id="3.40.960.10">
    <property type="entry name" value="VSR Endonuclease"/>
    <property type="match status" value="1"/>
</dbReference>
<feature type="domain" description="DUF559" evidence="1">
    <location>
        <begin position="267"/>
        <end position="320"/>
    </location>
</feature>
<proteinExistence type="predicted"/>
<accession>A0A1L7RMF4</accession>
<protein>
    <submittedName>
        <fullName evidence="2">PF13338 domain protein</fullName>
    </submittedName>
</protein>
<name>A0A1L7RMF4_9ACTO</name>